<reference evidence="2 3" key="1">
    <citation type="submission" date="2016-03" db="EMBL/GenBank/DDBJ databases">
        <title>EvidentialGene: Evidence-directed Construction of Genes on Genomes.</title>
        <authorList>
            <person name="Gilbert D.G."/>
            <person name="Choi J.-H."/>
            <person name="Mockaitis K."/>
            <person name="Colbourne J."/>
            <person name="Pfrender M."/>
        </authorList>
    </citation>
    <scope>NUCLEOTIDE SEQUENCE [LARGE SCALE GENOMIC DNA]</scope>
    <source>
        <strain evidence="2 3">Xinb3</strain>
        <tissue evidence="2">Complete organism</tissue>
    </source>
</reference>
<dbReference type="InterPro" id="IPR012337">
    <property type="entry name" value="RNaseH-like_sf"/>
</dbReference>
<dbReference type="AlphaFoldDB" id="A0A164HIX8"/>
<protein>
    <submittedName>
        <fullName evidence="2">Putative Zinc finger protein</fullName>
    </submittedName>
</protein>
<dbReference type="Proteomes" id="UP000076858">
    <property type="component" value="Unassembled WGS sequence"/>
</dbReference>
<feature type="domain" description="HAT C-terminal dimerisation" evidence="1">
    <location>
        <begin position="1"/>
        <end position="48"/>
    </location>
</feature>
<keyword evidence="3" id="KW-1185">Reference proteome</keyword>
<dbReference type="OrthoDB" id="6358396at2759"/>
<dbReference type="PANTHER" id="PTHR23272:SF184">
    <property type="entry name" value="OS03G0311250 PROTEIN"/>
    <property type="match status" value="1"/>
</dbReference>
<accession>A0A164HIX8</accession>
<comment type="caution">
    <text evidence="2">The sequence shown here is derived from an EMBL/GenBank/DDBJ whole genome shotgun (WGS) entry which is preliminary data.</text>
</comment>
<dbReference type="EMBL" id="LRGB01010860">
    <property type="protein sequence ID" value="KZS00289.1"/>
    <property type="molecule type" value="Genomic_DNA"/>
</dbReference>
<evidence type="ECO:0000259" key="1">
    <source>
        <dbReference type="Pfam" id="PF05699"/>
    </source>
</evidence>
<organism evidence="2 3">
    <name type="scientific">Daphnia magna</name>
    <dbReference type="NCBI Taxonomy" id="35525"/>
    <lineage>
        <taxon>Eukaryota</taxon>
        <taxon>Metazoa</taxon>
        <taxon>Ecdysozoa</taxon>
        <taxon>Arthropoda</taxon>
        <taxon>Crustacea</taxon>
        <taxon>Branchiopoda</taxon>
        <taxon>Diplostraca</taxon>
        <taxon>Cladocera</taxon>
        <taxon>Anomopoda</taxon>
        <taxon>Daphniidae</taxon>
        <taxon>Daphnia</taxon>
    </lineage>
</organism>
<dbReference type="PANTHER" id="PTHR23272">
    <property type="entry name" value="BED FINGER-RELATED"/>
    <property type="match status" value="1"/>
</dbReference>
<proteinExistence type="predicted"/>
<dbReference type="Pfam" id="PF05699">
    <property type="entry name" value="Dimer_Tnp_hAT"/>
    <property type="match status" value="1"/>
</dbReference>
<dbReference type="GO" id="GO:0046983">
    <property type="term" value="F:protein dimerization activity"/>
    <property type="evidence" value="ECO:0007669"/>
    <property type="project" value="InterPro"/>
</dbReference>
<gene>
    <name evidence="2" type="ORF">APZ42_003467</name>
</gene>
<name>A0A164HIX8_9CRUS</name>
<evidence type="ECO:0000313" key="3">
    <source>
        <dbReference type="Proteomes" id="UP000076858"/>
    </source>
</evidence>
<dbReference type="SUPFAM" id="SSF53098">
    <property type="entry name" value="Ribonuclease H-like"/>
    <property type="match status" value="1"/>
</dbReference>
<dbReference type="InterPro" id="IPR008906">
    <property type="entry name" value="HATC_C_dom"/>
</dbReference>
<sequence>MAKEILSIPATSASSERAFSVGKDVFGIARMSLKAETVEALVCLRSWYRLGIIVEMDVQPFLDENADGQFMEEYSDSE</sequence>
<evidence type="ECO:0000313" key="2">
    <source>
        <dbReference type="EMBL" id="KZS00289.1"/>
    </source>
</evidence>